<keyword evidence="1" id="KW-0732">Signal</keyword>
<evidence type="ECO:0000313" key="2">
    <source>
        <dbReference type="EMBL" id="MEM5290433.1"/>
    </source>
</evidence>
<feature type="chain" id="PRO_5047103528" evidence="1">
    <location>
        <begin position="25"/>
        <end position="92"/>
    </location>
</feature>
<dbReference type="RefSeq" id="WP_233471919.1">
    <property type="nucleotide sequence ID" value="NZ_CAJHCS010000014.1"/>
</dbReference>
<protein>
    <submittedName>
        <fullName evidence="2">Uncharacterized protein</fullName>
    </submittedName>
</protein>
<sequence length="92" mass="10378">MKPQKLITGTTCLLLIALSPPSWAGADIGIYLGVAPVYTPSPVVYAPPPVVYRSPPVIYQAPPVIVAPSWTDDDRWDHGWHHRYYHDYYGDW</sequence>
<organism evidence="2 3">
    <name type="scientific">Paraburkholderia sabiae</name>
    <dbReference type="NCBI Taxonomy" id="273251"/>
    <lineage>
        <taxon>Bacteria</taxon>
        <taxon>Pseudomonadati</taxon>
        <taxon>Pseudomonadota</taxon>
        <taxon>Betaproteobacteria</taxon>
        <taxon>Burkholderiales</taxon>
        <taxon>Burkholderiaceae</taxon>
        <taxon>Paraburkholderia</taxon>
    </lineage>
</organism>
<accession>A0ABU9QLW9</accession>
<comment type="caution">
    <text evidence="2">The sequence shown here is derived from an EMBL/GenBank/DDBJ whole genome shotgun (WGS) entry which is preliminary data.</text>
</comment>
<keyword evidence="3" id="KW-1185">Reference proteome</keyword>
<evidence type="ECO:0000256" key="1">
    <source>
        <dbReference type="SAM" id="SignalP"/>
    </source>
</evidence>
<dbReference type="Proteomes" id="UP001494588">
    <property type="component" value="Unassembled WGS sequence"/>
</dbReference>
<gene>
    <name evidence="2" type="ORF">V4C55_32395</name>
</gene>
<dbReference type="EMBL" id="JAZHGC010000036">
    <property type="protein sequence ID" value="MEM5290433.1"/>
    <property type="molecule type" value="Genomic_DNA"/>
</dbReference>
<evidence type="ECO:0000313" key="3">
    <source>
        <dbReference type="Proteomes" id="UP001494588"/>
    </source>
</evidence>
<reference evidence="2 3" key="1">
    <citation type="submission" date="2024-01" db="EMBL/GenBank/DDBJ databases">
        <title>The diversity of rhizobia nodulating Mimosa spp. in eleven states of Brazil covering several biomes is determined by host plant, location, and edaphic factors.</title>
        <authorList>
            <person name="Rouws L."/>
            <person name="Barauna A."/>
            <person name="Beukes C."/>
            <person name="De Faria S.M."/>
            <person name="Gross E."/>
            <person name="Dos Reis Junior F.B."/>
            <person name="Simon M."/>
            <person name="Maluk M."/>
            <person name="Odee D.W."/>
            <person name="Kenicer G."/>
            <person name="Young J.P.W."/>
            <person name="Reis V.M."/>
            <person name="Zilli J."/>
            <person name="James E.K."/>
        </authorList>
    </citation>
    <scope>NUCLEOTIDE SEQUENCE [LARGE SCALE GENOMIC DNA]</scope>
    <source>
        <strain evidence="2 3">JPY77</strain>
    </source>
</reference>
<feature type="signal peptide" evidence="1">
    <location>
        <begin position="1"/>
        <end position="24"/>
    </location>
</feature>
<proteinExistence type="predicted"/>
<name>A0ABU9QLW9_9BURK</name>